<organism evidence="1 2">
    <name type="scientific">Ziziphus jujuba var. spinosa</name>
    <dbReference type="NCBI Taxonomy" id="714518"/>
    <lineage>
        <taxon>Eukaryota</taxon>
        <taxon>Viridiplantae</taxon>
        <taxon>Streptophyta</taxon>
        <taxon>Embryophyta</taxon>
        <taxon>Tracheophyta</taxon>
        <taxon>Spermatophyta</taxon>
        <taxon>Magnoliopsida</taxon>
        <taxon>eudicotyledons</taxon>
        <taxon>Gunneridae</taxon>
        <taxon>Pentapetalae</taxon>
        <taxon>rosids</taxon>
        <taxon>fabids</taxon>
        <taxon>Rosales</taxon>
        <taxon>Rhamnaceae</taxon>
        <taxon>Paliureae</taxon>
        <taxon>Ziziphus</taxon>
    </lineage>
</organism>
<dbReference type="PANTHER" id="PTHR24121">
    <property type="entry name" value="NO MECHANORECEPTOR POTENTIAL C, ISOFORM D-RELATED"/>
    <property type="match status" value="1"/>
</dbReference>
<sequence length="181" mass="20230">MVNDGGYTPLHHTASVGNKRMCECLAEADPSLLGIRNKNKETPLFIAALHGKMDAFLCLHSVIIRSSSSSDHDYTRRLTAGNTVLHVAIAFEYFDFAFQIIHLYKNLCDSMNEQGLTPLHILATKSSAFASGTYLRLCKRLLYQCLLFSSANNSELRDIFIEEEETTRTDIENPTGKCHIG</sequence>
<gene>
    <name evidence="1" type="ORF">FEM48_ZijujUnG0028500</name>
</gene>
<proteinExistence type="predicted"/>
<dbReference type="PANTHER" id="PTHR24121:SF15">
    <property type="entry name" value="ANKYRIN REPEAT PROTEIN"/>
    <property type="match status" value="1"/>
</dbReference>
<dbReference type="Pfam" id="PF12796">
    <property type="entry name" value="Ank_2"/>
    <property type="match status" value="1"/>
</dbReference>
<dbReference type="InterPro" id="IPR002110">
    <property type="entry name" value="Ankyrin_rpt"/>
</dbReference>
<protein>
    <submittedName>
        <fullName evidence="1">Uncharacterized protein</fullName>
    </submittedName>
</protein>
<dbReference type="Proteomes" id="UP000813462">
    <property type="component" value="Unassembled WGS sequence"/>
</dbReference>
<dbReference type="SMART" id="SM00248">
    <property type="entry name" value="ANK"/>
    <property type="match status" value="4"/>
</dbReference>
<name>A0A978U9L3_ZIZJJ</name>
<accession>A0A978U9L3</accession>
<reference evidence="1" key="1">
    <citation type="journal article" date="2021" name="Front. Plant Sci.">
        <title>Chromosome-Scale Genome Assembly for Chinese Sour Jujube and Insights Into Its Genome Evolution and Domestication Signature.</title>
        <authorList>
            <person name="Shen L.-Y."/>
            <person name="Luo H."/>
            <person name="Wang X.-L."/>
            <person name="Wang X.-M."/>
            <person name="Qiu X.-J."/>
            <person name="Liu H."/>
            <person name="Zhou S.-S."/>
            <person name="Jia K.-H."/>
            <person name="Nie S."/>
            <person name="Bao Y.-T."/>
            <person name="Zhang R.-G."/>
            <person name="Yun Q.-Z."/>
            <person name="Chai Y.-H."/>
            <person name="Lu J.-Y."/>
            <person name="Li Y."/>
            <person name="Zhao S.-W."/>
            <person name="Mao J.-F."/>
            <person name="Jia S.-G."/>
            <person name="Mao Y.-M."/>
        </authorList>
    </citation>
    <scope>NUCLEOTIDE SEQUENCE</scope>
    <source>
        <strain evidence="1">AT0</strain>
        <tissue evidence="1">Leaf</tissue>
    </source>
</reference>
<dbReference type="EMBL" id="JAEACU010000156">
    <property type="protein sequence ID" value="KAH7511280.1"/>
    <property type="molecule type" value="Genomic_DNA"/>
</dbReference>
<dbReference type="InterPro" id="IPR036770">
    <property type="entry name" value="Ankyrin_rpt-contain_sf"/>
</dbReference>
<comment type="caution">
    <text evidence="1">The sequence shown here is derived from an EMBL/GenBank/DDBJ whole genome shotgun (WGS) entry which is preliminary data.</text>
</comment>
<evidence type="ECO:0000313" key="1">
    <source>
        <dbReference type="EMBL" id="KAH7511280.1"/>
    </source>
</evidence>
<evidence type="ECO:0000313" key="2">
    <source>
        <dbReference type="Proteomes" id="UP000813462"/>
    </source>
</evidence>
<dbReference type="SUPFAM" id="SSF48403">
    <property type="entry name" value="Ankyrin repeat"/>
    <property type="match status" value="1"/>
</dbReference>
<dbReference type="AlphaFoldDB" id="A0A978U9L3"/>
<dbReference type="Gene3D" id="1.25.40.20">
    <property type="entry name" value="Ankyrin repeat-containing domain"/>
    <property type="match status" value="2"/>
</dbReference>